<accession>A0ABM0N0C9</accession>
<sequence length="171" mass="19426">MAESINSKGTCSIIVDVLPLPTVPPTEQVTIPMTGPSELSTEAITIMIISSTVAIVLLFVLVTVALVCHWQKKSLNDRIQQLTRPNFDSRQQQSSNIFDPRRKNWQLARPLPEPFDPIGKDGYSESVSDYPSRYEQFLRENPDAYEWQETHSSPDVFQDYLEIGLPEPDYL</sequence>
<organism evidence="2 3">
    <name type="scientific">Saccoglossus kowalevskii</name>
    <name type="common">Acorn worm</name>
    <dbReference type="NCBI Taxonomy" id="10224"/>
    <lineage>
        <taxon>Eukaryota</taxon>
        <taxon>Metazoa</taxon>
        <taxon>Hemichordata</taxon>
        <taxon>Enteropneusta</taxon>
        <taxon>Harrimaniidae</taxon>
        <taxon>Saccoglossus</taxon>
    </lineage>
</organism>
<keyword evidence="1" id="KW-0812">Transmembrane</keyword>
<keyword evidence="1" id="KW-0472">Membrane</keyword>
<proteinExistence type="predicted"/>
<feature type="transmembrane region" description="Helical" evidence="1">
    <location>
        <begin position="43"/>
        <end position="68"/>
    </location>
</feature>
<reference evidence="3" key="1">
    <citation type="submission" date="2025-08" db="UniProtKB">
        <authorList>
            <consortium name="RefSeq"/>
        </authorList>
    </citation>
    <scope>IDENTIFICATION</scope>
    <source>
        <tissue evidence="3">Testes</tissue>
    </source>
</reference>
<dbReference type="GeneID" id="102806352"/>
<keyword evidence="1" id="KW-1133">Transmembrane helix</keyword>
<protein>
    <submittedName>
        <fullName evidence="3">Uncharacterized protein LOC102806352</fullName>
    </submittedName>
</protein>
<name>A0ABM0N0C9_SACKO</name>
<keyword evidence="2" id="KW-1185">Reference proteome</keyword>
<dbReference type="Proteomes" id="UP000694865">
    <property type="component" value="Unplaced"/>
</dbReference>
<dbReference type="RefSeq" id="XP_006825720.1">
    <property type="nucleotide sequence ID" value="XM_006825657.1"/>
</dbReference>
<evidence type="ECO:0000313" key="2">
    <source>
        <dbReference type="Proteomes" id="UP000694865"/>
    </source>
</evidence>
<gene>
    <name evidence="3" type="primary">LOC102806352</name>
</gene>
<evidence type="ECO:0000313" key="3">
    <source>
        <dbReference type="RefSeq" id="XP_006825720.1"/>
    </source>
</evidence>
<evidence type="ECO:0000256" key="1">
    <source>
        <dbReference type="SAM" id="Phobius"/>
    </source>
</evidence>